<sequence length="213" mass="25745">MCWNKEVSLNTFIFVVFALCFIYYNNKCTQYKLKEFNFWMYVIIISIGLMQLNEYFIWKHIDNNIINYYLTCITILIVLSQAYVNIMSSMSINKNIKSIITFVTILLYIYIVNYNNIKTTVAPNGHLQWNFLKREHGLFLFIIFAMCGFVPMYMDKQYESLVIYLFIVVISLYMYWKHNTFHSMWCWMANFILLYYIIKILIILPYQEKGKLC</sequence>
<evidence type="ECO:0000256" key="1">
    <source>
        <dbReference type="SAM" id="Phobius"/>
    </source>
</evidence>
<keyword evidence="1" id="KW-0812">Transmembrane</keyword>
<evidence type="ECO:0000313" key="2">
    <source>
        <dbReference type="EMBL" id="QHT88175.1"/>
    </source>
</evidence>
<accession>A0A6C0I6Z9</accession>
<name>A0A6C0I6Z9_9ZZZZ</name>
<keyword evidence="1" id="KW-1133">Transmembrane helix</keyword>
<feature type="transmembrane region" description="Helical" evidence="1">
    <location>
        <begin position="65"/>
        <end position="86"/>
    </location>
</feature>
<dbReference type="EMBL" id="MN740110">
    <property type="protein sequence ID" value="QHT88175.1"/>
    <property type="molecule type" value="Genomic_DNA"/>
</dbReference>
<organism evidence="2">
    <name type="scientific">viral metagenome</name>
    <dbReference type="NCBI Taxonomy" id="1070528"/>
    <lineage>
        <taxon>unclassified sequences</taxon>
        <taxon>metagenomes</taxon>
        <taxon>organismal metagenomes</taxon>
    </lineage>
</organism>
<dbReference type="AlphaFoldDB" id="A0A6C0I6Z9"/>
<feature type="transmembrane region" description="Helical" evidence="1">
    <location>
        <begin position="98"/>
        <end position="117"/>
    </location>
</feature>
<protein>
    <submittedName>
        <fullName evidence="2">Uncharacterized protein</fullName>
    </submittedName>
</protein>
<reference evidence="2" key="1">
    <citation type="journal article" date="2020" name="Nature">
        <title>Giant virus diversity and host interactions through global metagenomics.</title>
        <authorList>
            <person name="Schulz F."/>
            <person name="Roux S."/>
            <person name="Paez-Espino D."/>
            <person name="Jungbluth S."/>
            <person name="Walsh D.A."/>
            <person name="Denef V.J."/>
            <person name="McMahon K.D."/>
            <person name="Konstantinidis K.T."/>
            <person name="Eloe-Fadrosh E.A."/>
            <person name="Kyrpides N.C."/>
            <person name="Woyke T."/>
        </authorList>
    </citation>
    <scope>NUCLEOTIDE SEQUENCE</scope>
    <source>
        <strain evidence="2">GVMAG-M-3300023184-24</strain>
    </source>
</reference>
<feature type="transmembrane region" description="Helical" evidence="1">
    <location>
        <begin position="36"/>
        <end position="53"/>
    </location>
</feature>
<feature type="transmembrane region" description="Helical" evidence="1">
    <location>
        <begin position="161"/>
        <end position="176"/>
    </location>
</feature>
<feature type="transmembrane region" description="Helical" evidence="1">
    <location>
        <begin position="137"/>
        <end position="154"/>
    </location>
</feature>
<proteinExistence type="predicted"/>
<feature type="transmembrane region" description="Helical" evidence="1">
    <location>
        <begin position="6"/>
        <end position="24"/>
    </location>
</feature>
<keyword evidence="1" id="KW-0472">Membrane</keyword>
<feature type="transmembrane region" description="Helical" evidence="1">
    <location>
        <begin position="182"/>
        <end position="204"/>
    </location>
</feature>